<dbReference type="PROSITE" id="PS01009">
    <property type="entry name" value="CRISP_1"/>
    <property type="match status" value="1"/>
</dbReference>
<dbReference type="Proteomes" id="UP000252519">
    <property type="component" value="Unassembled WGS sequence"/>
</dbReference>
<dbReference type="PANTHER" id="PTHR10334">
    <property type="entry name" value="CYSTEINE-RICH SECRETORY PROTEIN-RELATED"/>
    <property type="match status" value="1"/>
</dbReference>
<organism evidence="4 5">
    <name type="scientific">Ancylostoma caninum</name>
    <name type="common">Dog hookworm</name>
    <dbReference type="NCBI Taxonomy" id="29170"/>
    <lineage>
        <taxon>Eukaryota</taxon>
        <taxon>Metazoa</taxon>
        <taxon>Ecdysozoa</taxon>
        <taxon>Nematoda</taxon>
        <taxon>Chromadorea</taxon>
        <taxon>Rhabditida</taxon>
        <taxon>Rhabditina</taxon>
        <taxon>Rhabditomorpha</taxon>
        <taxon>Strongyloidea</taxon>
        <taxon>Ancylostomatidae</taxon>
        <taxon>Ancylostomatinae</taxon>
        <taxon>Ancylostoma</taxon>
    </lineage>
</organism>
<dbReference type="Gene3D" id="3.40.33.10">
    <property type="entry name" value="CAP"/>
    <property type="match status" value="2"/>
</dbReference>
<dbReference type="CDD" id="cd05380">
    <property type="entry name" value="CAP_euk"/>
    <property type="match status" value="2"/>
</dbReference>
<dbReference type="AlphaFoldDB" id="A0A368H5Z6"/>
<dbReference type="SMART" id="SM00198">
    <property type="entry name" value="SCP"/>
    <property type="match status" value="2"/>
</dbReference>
<evidence type="ECO:0000313" key="5">
    <source>
        <dbReference type="Proteomes" id="UP000252519"/>
    </source>
</evidence>
<proteinExistence type="predicted"/>
<protein>
    <submittedName>
        <fullName evidence="4">SCP-like protein</fullName>
    </submittedName>
</protein>
<dbReference type="Pfam" id="PF00188">
    <property type="entry name" value="CAP"/>
    <property type="match status" value="2"/>
</dbReference>
<feature type="compositionally biased region" description="Basic and acidic residues" evidence="1">
    <location>
        <begin position="226"/>
        <end position="238"/>
    </location>
</feature>
<dbReference type="STRING" id="29170.A0A368H5Z6"/>
<reference evidence="4 5" key="1">
    <citation type="submission" date="2014-10" db="EMBL/GenBank/DDBJ databases">
        <title>Draft genome of the hookworm Ancylostoma caninum.</title>
        <authorList>
            <person name="Mitreva M."/>
        </authorList>
    </citation>
    <scope>NUCLEOTIDE SEQUENCE [LARGE SCALE GENOMIC DNA]</scope>
    <source>
        <strain evidence="4 5">Baltimore</strain>
    </source>
</reference>
<keyword evidence="2" id="KW-0732">Signal</keyword>
<dbReference type="InterPro" id="IPR001283">
    <property type="entry name" value="CRISP-related"/>
</dbReference>
<feature type="chain" id="PRO_5016811041" evidence="2">
    <location>
        <begin position="19"/>
        <end position="454"/>
    </location>
</feature>
<comment type="caution">
    <text evidence="4">The sequence shown here is derived from an EMBL/GenBank/DDBJ whole genome shotgun (WGS) entry which is preliminary data.</text>
</comment>
<evidence type="ECO:0000256" key="1">
    <source>
        <dbReference type="SAM" id="MobiDB-lite"/>
    </source>
</evidence>
<dbReference type="PRINTS" id="PR00837">
    <property type="entry name" value="V5TPXLIKE"/>
</dbReference>
<dbReference type="GO" id="GO:0005576">
    <property type="term" value="C:extracellular region"/>
    <property type="evidence" value="ECO:0007669"/>
    <property type="project" value="InterPro"/>
</dbReference>
<dbReference type="InterPro" id="IPR002413">
    <property type="entry name" value="V5_allergen-like"/>
</dbReference>
<name>A0A368H5Z6_ANCCA</name>
<dbReference type="InterPro" id="IPR018244">
    <property type="entry name" value="Allrgn_V5/Tpx1_CS"/>
</dbReference>
<feature type="signal peptide" evidence="2">
    <location>
        <begin position="1"/>
        <end position="18"/>
    </location>
</feature>
<dbReference type="InterPro" id="IPR035940">
    <property type="entry name" value="CAP_sf"/>
</dbReference>
<evidence type="ECO:0000259" key="3">
    <source>
        <dbReference type="SMART" id="SM00198"/>
    </source>
</evidence>
<gene>
    <name evidence="4" type="ORF">ANCCAN_03308</name>
</gene>
<dbReference type="InterPro" id="IPR014044">
    <property type="entry name" value="CAP_dom"/>
</dbReference>
<evidence type="ECO:0000256" key="2">
    <source>
        <dbReference type="SAM" id="SignalP"/>
    </source>
</evidence>
<feature type="domain" description="SCP" evidence="3">
    <location>
        <begin position="263"/>
        <end position="422"/>
    </location>
</feature>
<evidence type="ECO:0000313" key="4">
    <source>
        <dbReference type="EMBL" id="RCN50695.1"/>
    </source>
</evidence>
<dbReference type="SUPFAM" id="SSF55797">
    <property type="entry name" value="PR-1-like"/>
    <property type="match status" value="2"/>
</dbReference>
<sequence>MFLSIVGVVVILGQKVEAGYNCSKDLASTDAMRAVFLDTHNDLRRNIAFGKQENKIGFLGPARNMYELTWDCEMERKAQQAISNCVSEAVPGSFGQNNIAMSGGSLPDEIFASIAMSNWVNTVKFFGMNSPSNKYDGMLCQFANMAHSKATKLGCAYKKCGESFLVTCLYDKVSPEEHFSGTLPDTIMWERGEACKKDDDCNTYFGSTCSNGLCKIGGFSTNSTGSDKDNGSDSDSDKGNNSSKPLVSPSKASCKNDNGMSDAARQKFLDMHNQFRSLVAKGQAKDKLGGNAPKAARMKKMIYDCSIEATAMKHAKRCKFGHSPKEERAELGENVYTITALNMNKTNVAEMASKKWFGELEMYGVGQKNYFDLALVNRPKTQIGHYTQMVWQDSYKLGCYVEWCPTQTLAVCQYNPKGNMLKSYIYETGNPCTKDADCNCNCKCSVVEGLCIVQ</sequence>
<dbReference type="PRINTS" id="PR00838">
    <property type="entry name" value="V5ALLERGEN"/>
</dbReference>
<keyword evidence="5" id="KW-1185">Reference proteome</keyword>
<dbReference type="OrthoDB" id="5874910at2759"/>
<feature type="region of interest" description="Disordered" evidence="1">
    <location>
        <begin position="224"/>
        <end position="258"/>
    </location>
</feature>
<accession>A0A368H5Z6</accession>
<feature type="domain" description="SCP" evidence="3">
    <location>
        <begin position="31"/>
        <end position="174"/>
    </location>
</feature>
<dbReference type="EMBL" id="JOJR01000021">
    <property type="protein sequence ID" value="RCN50695.1"/>
    <property type="molecule type" value="Genomic_DNA"/>
</dbReference>